<dbReference type="PANTHER" id="PTHR33207">
    <property type="entry name" value="F-BOX DOMAIN CONTAINING PROTEIN-RELATED"/>
    <property type="match status" value="1"/>
</dbReference>
<protein>
    <recommendedName>
        <fullName evidence="3">F-box domain-containing protein</fullName>
    </recommendedName>
</protein>
<name>A0A4U6VKX7_SETVI</name>
<evidence type="ECO:0000313" key="2">
    <source>
        <dbReference type="Proteomes" id="UP000298652"/>
    </source>
</evidence>
<accession>A0A4U6VKX7</accession>
<dbReference type="OMA" id="RRYKWIP"/>
<proteinExistence type="predicted"/>
<keyword evidence="2" id="KW-1185">Reference proteome</keyword>
<sequence length="346" mass="38475">MNVIVGDILIIILQHIDSPVSVVRAASACKRRHGIIADAGFLRRFRSVHALTLVAGDYFNDSKRLQPSFVPAAHRGSLLLLNDDVVSGKLSHVFLDIVVCEPETRRYKWIPPLPLPIQGLLPRRRRHIGMSNFKVLCMFKHVIKSQRAICTGSAMFTAWSAGSSPPVVVMGRLYTEARRDLVDLHELGGAGGSQYFYAPGRNLVVLDRGTGEFFHAVFPPPTVSWAGDFDVHVTRSRFYVTGGRDGKPRIFTVFDETMKVYARPDGGEWMLQKSLSLPEATRTCPARTLDIQTSGTGYVVLLLKTALDKWLISVDMETMLVTLAAEDTGPVMYRCEIPWPPVLNNV</sequence>
<dbReference type="Proteomes" id="UP000298652">
    <property type="component" value="Chromosome 3"/>
</dbReference>
<dbReference type="AlphaFoldDB" id="A0A4U6VKX7"/>
<reference evidence="1" key="1">
    <citation type="submission" date="2019-03" db="EMBL/GenBank/DDBJ databases">
        <title>WGS assembly of Setaria viridis.</title>
        <authorList>
            <person name="Huang P."/>
            <person name="Jenkins J."/>
            <person name="Grimwood J."/>
            <person name="Barry K."/>
            <person name="Healey A."/>
            <person name="Mamidi S."/>
            <person name="Sreedasyam A."/>
            <person name="Shu S."/>
            <person name="Feldman M."/>
            <person name="Wu J."/>
            <person name="Yu Y."/>
            <person name="Chen C."/>
            <person name="Johnson J."/>
            <person name="Rokhsar D."/>
            <person name="Baxter I."/>
            <person name="Schmutz J."/>
            <person name="Brutnell T."/>
            <person name="Kellogg E."/>
        </authorList>
    </citation>
    <scope>NUCLEOTIDE SEQUENCE [LARGE SCALE GENOMIC DNA]</scope>
</reference>
<evidence type="ECO:0000313" key="1">
    <source>
        <dbReference type="EMBL" id="TKW29244.1"/>
    </source>
</evidence>
<dbReference type="EMBL" id="CM016554">
    <property type="protein sequence ID" value="TKW29244.1"/>
    <property type="molecule type" value="Genomic_DNA"/>
</dbReference>
<evidence type="ECO:0008006" key="3">
    <source>
        <dbReference type="Google" id="ProtNLM"/>
    </source>
</evidence>
<organism evidence="1 2">
    <name type="scientific">Setaria viridis</name>
    <name type="common">Green bristlegrass</name>
    <name type="synonym">Setaria italica subsp. viridis</name>
    <dbReference type="NCBI Taxonomy" id="4556"/>
    <lineage>
        <taxon>Eukaryota</taxon>
        <taxon>Viridiplantae</taxon>
        <taxon>Streptophyta</taxon>
        <taxon>Embryophyta</taxon>
        <taxon>Tracheophyta</taxon>
        <taxon>Spermatophyta</taxon>
        <taxon>Magnoliopsida</taxon>
        <taxon>Liliopsida</taxon>
        <taxon>Poales</taxon>
        <taxon>Poaceae</taxon>
        <taxon>PACMAD clade</taxon>
        <taxon>Panicoideae</taxon>
        <taxon>Panicodae</taxon>
        <taxon>Paniceae</taxon>
        <taxon>Cenchrinae</taxon>
        <taxon>Setaria</taxon>
    </lineage>
</organism>
<dbReference type="Gramene" id="TKW29244">
    <property type="protein sequence ID" value="TKW29244"/>
    <property type="gene ID" value="SEVIR_3G383700v2"/>
</dbReference>
<gene>
    <name evidence="1" type="ORF">SEVIR_3G383700v2</name>
</gene>